<evidence type="ECO:0000256" key="2">
    <source>
        <dbReference type="ARBA" id="ARBA00004186"/>
    </source>
</evidence>
<feature type="region of interest" description="Disordered" evidence="12">
    <location>
        <begin position="340"/>
        <end position="378"/>
    </location>
</feature>
<dbReference type="Pfam" id="PF15678">
    <property type="entry name" value="SPICE"/>
    <property type="match status" value="1"/>
</dbReference>
<protein>
    <recommendedName>
        <fullName evidence="3">Spindle and centriole-associated protein 1</fullName>
    </recommendedName>
    <alternativeName>
        <fullName evidence="10">Coiled-coil domain-containing protein 52</fullName>
    </alternativeName>
</protein>
<keyword evidence="6" id="KW-0498">Mitosis</keyword>
<dbReference type="Proteomes" id="UP000007303">
    <property type="component" value="Unassembled WGS sequence"/>
</dbReference>
<feature type="region of interest" description="Disordered" evidence="12">
    <location>
        <begin position="1"/>
        <end position="66"/>
    </location>
</feature>
<keyword evidence="9" id="KW-0131">Cell cycle</keyword>
<feature type="compositionally biased region" description="Low complexity" evidence="12">
    <location>
        <begin position="46"/>
        <end position="59"/>
    </location>
</feature>
<dbReference type="InterPro" id="IPR031387">
    <property type="entry name" value="SPICE1"/>
</dbReference>
<evidence type="ECO:0000256" key="10">
    <source>
        <dbReference type="ARBA" id="ARBA00030722"/>
    </source>
</evidence>
<dbReference type="GO" id="GO:0005819">
    <property type="term" value="C:spindle"/>
    <property type="evidence" value="ECO:0007669"/>
    <property type="project" value="UniProtKB-SubCell"/>
</dbReference>
<evidence type="ECO:0000256" key="6">
    <source>
        <dbReference type="ARBA" id="ARBA00022776"/>
    </source>
</evidence>
<reference evidence="13" key="2">
    <citation type="submission" date="2025-08" db="UniProtKB">
        <authorList>
            <consortium name="Ensembl"/>
        </authorList>
    </citation>
    <scope>IDENTIFICATION</scope>
</reference>
<keyword evidence="7 11" id="KW-0175">Coiled coil</keyword>
<evidence type="ECO:0000256" key="4">
    <source>
        <dbReference type="ARBA" id="ARBA00022490"/>
    </source>
</evidence>
<reference evidence="13" key="3">
    <citation type="submission" date="2025-09" db="UniProtKB">
        <authorList>
            <consortium name="Ensembl"/>
        </authorList>
    </citation>
    <scope>IDENTIFICATION</scope>
</reference>
<dbReference type="GO" id="GO:0005813">
    <property type="term" value="C:centrosome"/>
    <property type="evidence" value="ECO:0007669"/>
    <property type="project" value="TreeGrafter"/>
</dbReference>
<evidence type="ECO:0000256" key="12">
    <source>
        <dbReference type="SAM" id="MobiDB-lite"/>
    </source>
</evidence>
<evidence type="ECO:0000256" key="7">
    <source>
        <dbReference type="ARBA" id="ARBA00023054"/>
    </source>
</evidence>
<dbReference type="PANTHER" id="PTHR31167">
    <property type="entry name" value="SPINDLE AND CENTRIOLE ASSOCIATED PROTEIN 1 SPICE1"/>
    <property type="match status" value="1"/>
</dbReference>
<proteinExistence type="predicted"/>
<evidence type="ECO:0000256" key="11">
    <source>
        <dbReference type="SAM" id="Coils"/>
    </source>
</evidence>
<sequence length="501" mass="52998">AALNATAAIRRVRPPQSQLDKEDPSFLLSQVLNPERTHNGSRKAQSRSSGTTSEPSGSSVRRVGGDQTSLRLLQDMLGQVEAELDALSPDPVPATGSRDARAKQGLAEFSVALVSSLGRVVRLLTQRDEVVRRETQGRRRLERDLKEQRGLVSALTAETTTLRDQVAALEARVQQQTAQMEHKLDTVVMVMGGLGLLEIQDDTHQEPEIHLFGAYGPPAPDGEREAPLTQAGLAPAGLLCPPPRAAGWQQTPGSSPHLTPVFLLSDSSCTTTPASASCRDVRACSSASSLASLPLASLPPTLSAPHTSDFSPEAMMAEIAKISRENQRIRAQLSRAAELGPALGGAPDSEQGQQSTELGERSASVAGSTGRRPHQGQVAEGELLRAQACSPSPSVEQRLLELNRRSAAARGRLLELIEQQKQNASSVGSPPASPIPASAFSPQAAGRTAPAGTLGLPSRLQPVTSTTGGGRNPDASMMLPERDVERERAPAGWFALSSHVR</sequence>
<keyword evidence="4" id="KW-0963">Cytoplasm</keyword>
<dbReference type="Ensembl" id="ENSTNIT00000004422.1">
    <property type="protein sequence ID" value="ENSTNIP00000004284.1"/>
    <property type="gene ID" value="ENSTNIG00000001906.1"/>
</dbReference>
<dbReference type="InParanoid" id="H3C7R2"/>
<dbReference type="GO" id="GO:0005814">
    <property type="term" value="C:centriole"/>
    <property type="evidence" value="ECO:0007669"/>
    <property type="project" value="UniProtKB-SubCell"/>
</dbReference>
<evidence type="ECO:0000256" key="9">
    <source>
        <dbReference type="ARBA" id="ARBA00023306"/>
    </source>
</evidence>
<dbReference type="OMA" id="NPERTHN"/>
<keyword evidence="5" id="KW-0132">Cell division</keyword>
<dbReference type="STRING" id="99883.ENSTNIP00000004284"/>
<organism evidence="13 14">
    <name type="scientific">Tetraodon nigroviridis</name>
    <name type="common">Spotted green pufferfish</name>
    <name type="synonym">Chelonodon nigroviridis</name>
    <dbReference type="NCBI Taxonomy" id="99883"/>
    <lineage>
        <taxon>Eukaryota</taxon>
        <taxon>Metazoa</taxon>
        <taxon>Chordata</taxon>
        <taxon>Craniata</taxon>
        <taxon>Vertebrata</taxon>
        <taxon>Euteleostomi</taxon>
        <taxon>Actinopterygii</taxon>
        <taxon>Neopterygii</taxon>
        <taxon>Teleostei</taxon>
        <taxon>Neoteleostei</taxon>
        <taxon>Acanthomorphata</taxon>
        <taxon>Eupercaria</taxon>
        <taxon>Tetraodontiformes</taxon>
        <taxon>Tetradontoidea</taxon>
        <taxon>Tetraodontidae</taxon>
        <taxon>Tetraodon</taxon>
    </lineage>
</organism>
<evidence type="ECO:0000256" key="1">
    <source>
        <dbReference type="ARBA" id="ARBA00004114"/>
    </source>
</evidence>
<accession>H3C7R2</accession>
<dbReference type="GO" id="GO:0051301">
    <property type="term" value="P:cell division"/>
    <property type="evidence" value="ECO:0007669"/>
    <property type="project" value="UniProtKB-KW"/>
</dbReference>
<comment type="subcellular location">
    <subcellularLocation>
        <location evidence="1">Cytoplasm</location>
        <location evidence="1">Cytoskeleton</location>
        <location evidence="1">Microtubule organizing center</location>
        <location evidence="1">Centrosome</location>
        <location evidence="1">Centriole</location>
    </subcellularLocation>
    <subcellularLocation>
        <location evidence="2">Cytoplasm</location>
        <location evidence="2">Cytoskeleton</location>
        <location evidence="2">Spindle</location>
    </subcellularLocation>
</comment>
<keyword evidence="14" id="KW-1185">Reference proteome</keyword>
<dbReference type="GO" id="GO:0090307">
    <property type="term" value="P:mitotic spindle assembly"/>
    <property type="evidence" value="ECO:0007669"/>
    <property type="project" value="InterPro"/>
</dbReference>
<dbReference type="GeneTree" id="ENSGT00390000006207"/>
<dbReference type="GO" id="GO:0051310">
    <property type="term" value="P:metaphase chromosome alignment"/>
    <property type="evidence" value="ECO:0007669"/>
    <property type="project" value="TreeGrafter"/>
</dbReference>
<evidence type="ECO:0000256" key="5">
    <source>
        <dbReference type="ARBA" id="ARBA00022618"/>
    </source>
</evidence>
<reference evidence="14" key="1">
    <citation type="journal article" date="2004" name="Nature">
        <title>Genome duplication in the teleost fish Tetraodon nigroviridis reveals the early vertebrate proto-karyotype.</title>
        <authorList>
            <person name="Jaillon O."/>
            <person name="Aury J.-M."/>
            <person name="Brunet F."/>
            <person name="Petit J.-L."/>
            <person name="Stange-Thomann N."/>
            <person name="Mauceli E."/>
            <person name="Bouneau L."/>
            <person name="Fischer C."/>
            <person name="Ozouf-Costaz C."/>
            <person name="Bernot A."/>
            <person name="Nicaud S."/>
            <person name="Jaffe D."/>
            <person name="Fisher S."/>
            <person name="Lutfalla G."/>
            <person name="Dossat C."/>
            <person name="Segurens B."/>
            <person name="Dasilva C."/>
            <person name="Salanoubat M."/>
            <person name="Levy M."/>
            <person name="Boudet N."/>
            <person name="Castellano S."/>
            <person name="Anthouard V."/>
            <person name="Jubin C."/>
            <person name="Castelli V."/>
            <person name="Katinka M."/>
            <person name="Vacherie B."/>
            <person name="Biemont C."/>
            <person name="Skalli Z."/>
            <person name="Cattolico L."/>
            <person name="Poulain J."/>
            <person name="De Berardinis V."/>
            <person name="Cruaud C."/>
            <person name="Duprat S."/>
            <person name="Brottier P."/>
            <person name="Coutanceau J.-P."/>
            <person name="Gouzy J."/>
            <person name="Parra G."/>
            <person name="Lardier G."/>
            <person name="Chapple C."/>
            <person name="McKernan K.J."/>
            <person name="McEwan P."/>
            <person name="Bosak S."/>
            <person name="Kellis M."/>
            <person name="Volff J.-N."/>
            <person name="Guigo R."/>
            <person name="Zody M.C."/>
            <person name="Mesirov J."/>
            <person name="Lindblad-Toh K."/>
            <person name="Birren B."/>
            <person name="Nusbaum C."/>
            <person name="Kahn D."/>
            <person name="Robinson-Rechavi M."/>
            <person name="Laudet V."/>
            <person name="Schachter V."/>
            <person name="Quetier F."/>
            <person name="Saurin W."/>
            <person name="Scarpelli C."/>
            <person name="Wincker P."/>
            <person name="Lander E.S."/>
            <person name="Weissenbach J."/>
            <person name="Roest Crollius H."/>
        </authorList>
    </citation>
    <scope>NUCLEOTIDE SEQUENCE [LARGE SCALE GENOMIC DNA]</scope>
</reference>
<evidence type="ECO:0000313" key="13">
    <source>
        <dbReference type="Ensembl" id="ENSTNIP00000004284.1"/>
    </source>
</evidence>
<evidence type="ECO:0000313" key="14">
    <source>
        <dbReference type="Proteomes" id="UP000007303"/>
    </source>
</evidence>
<feature type="compositionally biased region" description="Low complexity" evidence="12">
    <location>
        <begin position="424"/>
        <end position="445"/>
    </location>
</feature>
<feature type="region of interest" description="Disordered" evidence="12">
    <location>
        <begin position="421"/>
        <end position="487"/>
    </location>
</feature>
<dbReference type="GO" id="GO:0046599">
    <property type="term" value="P:regulation of centriole replication"/>
    <property type="evidence" value="ECO:0007669"/>
    <property type="project" value="TreeGrafter"/>
</dbReference>
<feature type="coiled-coil region" evidence="11">
    <location>
        <begin position="138"/>
        <end position="186"/>
    </location>
</feature>
<evidence type="ECO:0000256" key="8">
    <source>
        <dbReference type="ARBA" id="ARBA00023212"/>
    </source>
</evidence>
<dbReference type="FunCoup" id="H3C7R2">
    <property type="interactions" value="532"/>
</dbReference>
<dbReference type="HOGENOM" id="CLU_544647_0_0_1"/>
<dbReference type="PANTHER" id="PTHR31167:SF3">
    <property type="entry name" value="SPINDLE AND CENTRIOLE-ASSOCIATED PROTEIN 1"/>
    <property type="match status" value="1"/>
</dbReference>
<name>H3C7R2_TETNG</name>
<evidence type="ECO:0000256" key="3">
    <source>
        <dbReference type="ARBA" id="ARBA00018313"/>
    </source>
</evidence>
<dbReference type="AlphaFoldDB" id="H3C7R2"/>
<keyword evidence="8" id="KW-0206">Cytoskeleton</keyword>